<proteinExistence type="predicted"/>
<evidence type="ECO:0000313" key="1">
    <source>
        <dbReference type="EMBL" id="AOW79406.1"/>
    </source>
</evidence>
<dbReference type="Proteomes" id="UP000185608">
    <property type="component" value="Chromosome"/>
</dbReference>
<accession>A0A1D8S225</accession>
<dbReference type="AlphaFoldDB" id="A0A1D8S225"/>
<sequence length="168" mass="18273">MSEGYPQPVFLDATVISNFASTNSIEFLVDILEAPVVAPAVRDEIEQGVDFGHEYLTSAVEAFDERLVVSDVPPEIGGSNLRKRLDPGETEALRGAAERDGTLATDDLAARRLATELDVPVTGSVGLLVLGIKREHIDSETADEWIDIWGTERGYYAPVESVTEIIDE</sequence>
<evidence type="ECO:0000313" key="2">
    <source>
        <dbReference type="Proteomes" id="UP000185608"/>
    </source>
</evidence>
<dbReference type="GeneID" id="29828218"/>
<dbReference type="EMBL" id="CP016070">
    <property type="protein sequence ID" value="AOW79406.1"/>
    <property type="molecule type" value="Genomic_DNA"/>
</dbReference>
<protein>
    <submittedName>
        <fullName evidence="1">Uncharacterized protein</fullName>
    </submittedName>
</protein>
<organism evidence="1 2">
    <name type="scientific">Halodesulfurarchaeum formicicum</name>
    <dbReference type="NCBI Taxonomy" id="1873524"/>
    <lineage>
        <taxon>Archaea</taxon>
        <taxon>Methanobacteriati</taxon>
        <taxon>Methanobacteriota</taxon>
        <taxon>Stenosarchaea group</taxon>
        <taxon>Halobacteria</taxon>
        <taxon>Halobacteriales</taxon>
        <taxon>Halobacteriaceae</taxon>
        <taxon>Halodesulfurarchaeum</taxon>
    </lineage>
</organism>
<dbReference type="Pfam" id="PF11848">
    <property type="entry name" value="DUF3368"/>
    <property type="match status" value="1"/>
</dbReference>
<dbReference type="InterPro" id="IPR021799">
    <property type="entry name" value="PIN-like_prokaryotic"/>
</dbReference>
<gene>
    <name evidence="1" type="ORF">HTSR_0204</name>
</gene>
<dbReference type="KEGG" id="halh:HTSR_0204"/>
<dbReference type="PANTHER" id="PTHR39550:SF1">
    <property type="entry name" value="SLL0658 PROTEIN"/>
    <property type="match status" value="1"/>
</dbReference>
<reference evidence="1 2" key="1">
    <citation type="submission" date="2016-06" db="EMBL/GenBank/DDBJ databases">
        <title>Discovery of anaerobic lithoheterotrophic haloarchaeon capable of sulfur respiration by hydrogen and formate.</title>
        <authorList>
            <person name="Sorokin D.Y."/>
            <person name="Kublanov I.V."/>
            <person name="Roman P."/>
            <person name="Sinninghe Damste J.S."/>
            <person name="Golyshin P.N."/>
            <person name="Rojo D."/>
            <person name="Ciordia S."/>
            <person name="Mena Md.C."/>
            <person name="Ferrer M."/>
            <person name="Smedile F."/>
            <person name="Messina E."/>
            <person name="La Cono V."/>
            <person name="Yakimov M.M."/>
        </authorList>
    </citation>
    <scope>NUCLEOTIDE SEQUENCE [LARGE SCALE GENOMIC DNA]</scope>
    <source>
        <strain evidence="1 2">HTSR1</strain>
    </source>
</reference>
<dbReference type="RefSeq" id="WP_070364177.1">
    <property type="nucleotide sequence ID" value="NZ_CP016070.1"/>
</dbReference>
<name>A0A1D8S225_9EURY</name>
<dbReference type="PANTHER" id="PTHR39550">
    <property type="entry name" value="SLL0658 PROTEIN"/>
    <property type="match status" value="1"/>
</dbReference>